<name>A0A6N2LZE4_SALVM</name>
<dbReference type="AlphaFoldDB" id="A0A6N2LZE4"/>
<dbReference type="EMBL" id="CAADRP010001630">
    <property type="protein sequence ID" value="VFU45853.1"/>
    <property type="molecule type" value="Genomic_DNA"/>
</dbReference>
<gene>
    <name evidence="2" type="ORF">SVIM_LOCUS288987</name>
</gene>
<accession>A0A6N2LZE4</accession>
<evidence type="ECO:0000313" key="2">
    <source>
        <dbReference type="EMBL" id="VFU45853.1"/>
    </source>
</evidence>
<feature type="compositionally biased region" description="Polar residues" evidence="1">
    <location>
        <begin position="56"/>
        <end position="69"/>
    </location>
</feature>
<feature type="region of interest" description="Disordered" evidence="1">
    <location>
        <begin position="55"/>
        <end position="78"/>
    </location>
</feature>
<organism evidence="2">
    <name type="scientific">Salix viminalis</name>
    <name type="common">Common osier</name>
    <name type="synonym">Basket willow</name>
    <dbReference type="NCBI Taxonomy" id="40686"/>
    <lineage>
        <taxon>Eukaryota</taxon>
        <taxon>Viridiplantae</taxon>
        <taxon>Streptophyta</taxon>
        <taxon>Embryophyta</taxon>
        <taxon>Tracheophyta</taxon>
        <taxon>Spermatophyta</taxon>
        <taxon>Magnoliopsida</taxon>
        <taxon>eudicotyledons</taxon>
        <taxon>Gunneridae</taxon>
        <taxon>Pentapetalae</taxon>
        <taxon>rosids</taxon>
        <taxon>fabids</taxon>
        <taxon>Malpighiales</taxon>
        <taxon>Salicaceae</taxon>
        <taxon>Saliceae</taxon>
        <taxon>Salix</taxon>
    </lineage>
</organism>
<feature type="region of interest" description="Disordered" evidence="1">
    <location>
        <begin position="1"/>
        <end position="21"/>
    </location>
</feature>
<proteinExistence type="predicted"/>
<evidence type="ECO:0000256" key="1">
    <source>
        <dbReference type="SAM" id="MobiDB-lite"/>
    </source>
</evidence>
<protein>
    <submittedName>
        <fullName evidence="2">Uncharacterized protein</fullName>
    </submittedName>
</protein>
<sequence>MTKRGMPITTGKHNEQNLNNTRAHIIEVRKKAHVGILRNEKSQSNFVALTMGSKDPNISISKINDISANQKEEKRKEG</sequence>
<reference evidence="2" key="1">
    <citation type="submission" date="2019-03" db="EMBL/GenBank/DDBJ databases">
        <authorList>
            <person name="Mank J."/>
            <person name="Almeida P."/>
        </authorList>
    </citation>
    <scope>NUCLEOTIDE SEQUENCE</scope>
    <source>
        <strain evidence="2">78183</strain>
    </source>
</reference>